<protein>
    <submittedName>
        <fullName evidence="7">Polysaccharide biosynthesis protein</fullName>
    </submittedName>
</protein>
<evidence type="ECO:0000256" key="5">
    <source>
        <dbReference type="ARBA" id="ARBA00023136"/>
    </source>
</evidence>
<evidence type="ECO:0000256" key="4">
    <source>
        <dbReference type="ARBA" id="ARBA00022989"/>
    </source>
</evidence>
<keyword evidence="2" id="KW-1003">Cell membrane</keyword>
<feature type="transmembrane region" description="Helical" evidence="6">
    <location>
        <begin position="84"/>
        <end position="104"/>
    </location>
</feature>
<dbReference type="Proteomes" id="UP000244956">
    <property type="component" value="Unassembled WGS sequence"/>
</dbReference>
<feature type="transmembrane region" description="Helical" evidence="6">
    <location>
        <begin position="116"/>
        <end position="137"/>
    </location>
</feature>
<dbReference type="RefSeq" id="WP_109264276.1">
    <property type="nucleotide sequence ID" value="NZ_QEWP01000006.1"/>
</dbReference>
<evidence type="ECO:0000256" key="1">
    <source>
        <dbReference type="ARBA" id="ARBA00004651"/>
    </source>
</evidence>
<feature type="transmembrane region" description="Helical" evidence="6">
    <location>
        <begin position="434"/>
        <end position="451"/>
    </location>
</feature>
<dbReference type="InterPro" id="IPR050833">
    <property type="entry name" value="Poly_Biosynth_Transport"/>
</dbReference>
<feature type="transmembrane region" description="Helical" evidence="6">
    <location>
        <begin position="312"/>
        <end position="333"/>
    </location>
</feature>
<proteinExistence type="predicted"/>
<feature type="transmembrane region" description="Helical" evidence="6">
    <location>
        <begin position="373"/>
        <end position="393"/>
    </location>
</feature>
<feature type="transmembrane region" description="Helical" evidence="6">
    <location>
        <begin position="230"/>
        <end position="247"/>
    </location>
</feature>
<comment type="subcellular location">
    <subcellularLocation>
        <location evidence="1">Cell membrane</location>
        <topology evidence="1">Multi-pass membrane protein</topology>
    </subcellularLocation>
</comment>
<evidence type="ECO:0000256" key="6">
    <source>
        <dbReference type="SAM" id="Phobius"/>
    </source>
</evidence>
<dbReference type="EMBL" id="QEWP01000006">
    <property type="protein sequence ID" value="PWD99737.1"/>
    <property type="molecule type" value="Genomic_DNA"/>
</dbReference>
<accession>A0A2U2B9K6</accession>
<feature type="transmembrane region" description="Helical" evidence="6">
    <location>
        <begin position="267"/>
        <end position="291"/>
    </location>
</feature>
<dbReference type="AlphaFoldDB" id="A0A2U2B9K6"/>
<feature type="transmembrane region" description="Helical" evidence="6">
    <location>
        <begin position="345"/>
        <end position="366"/>
    </location>
</feature>
<organism evidence="7 8">
    <name type="scientific">Marinilabilia rubra</name>
    <dbReference type="NCBI Taxonomy" id="2162893"/>
    <lineage>
        <taxon>Bacteria</taxon>
        <taxon>Pseudomonadati</taxon>
        <taxon>Bacteroidota</taxon>
        <taxon>Bacteroidia</taxon>
        <taxon>Marinilabiliales</taxon>
        <taxon>Marinilabiliaceae</taxon>
        <taxon>Marinilabilia</taxon>
    </lineage>
</organism>
<feature type="transmembrane region" description="Helical" evidence="6">
    <location>
        <begin position="12"/>
        <end position="34"/>
    </location>
</feature>
<feature type="transmembrane region" description="Helical" evidence="6">
    <location>
        <begin position="194"/>
        <end position="218"/>
    </location>
</feature>
<dbReference type="PANTHER" id="PTHR30250:SF11">
    <property type="entry name" value="O-ANTIGEN TRANSPORTER-RELATED"/>
    <property type="match status" value="1"/>
</dbReference>
<gene>
    <name evidence="7" type="ORF">DDZ16_09850</name>
</gene>
<feature type="transmembrane region" description="Helical" evidence="6">
    <location>
        <begin position="40"/>
        <end position="63"/>
    </location>
</feature>
<reference evidence="7 8" key="1">
    <citation type="submission" date="2018-05" db="EMBL/GenBank/DDBJ databases">
        <title>Marinilabilia rubrum sp. nov., isolated from saltern sediment.</title>
        <authorList>
            <person name="Zhang R."/>
        </authorList>
    </citation>
    <scope>NUCLEOTIDE SEQUENCE [LARGE SCALE GENOMIC DNA]</scope>
    <source>
        <strain evidence="7 8">WTE16</strain>
    </source>
</reference>
<keyword evidence="8" id="KW-1185">Reference proteome</keyword>
<dbReference type="PANTHER" id="PTHR30250">
    <property type="entry name" value="PST FAMILY PREDICTED COLANIC ACID TRANSPORTER"/>
    <property type="match status" value="1"/>
</dbReference>
<sequence>MSLSLKKLAGETMIYGASTMLGRLLNWFLMPFYIRTLTTYEYGVVVNFYAVISVLLVVLTYGLETGFFRFSGKGYQENSIFKTLISLLAITSGTFVLLGFFLNGTVSDLFYGGDHALAILLVFLILGIDSFIALPFARLRLKNRPVKFGIIKLVNIGSNIFFNLLFLLLIPYLIKQNILEGDFVLIYQKFNGVFYVFLSNALSSVITFLLLIPQIFHIGSHVDFSILKPIMVYSLPVLFVGITGMITQNIDKILLPALLKNSGFSELAVYGANFKIGVLMSLFTQSFRFAFEPFFFKNKEKGMKSYALVMDYFIFFGLIIFLGVTLFLDVINIVLTQEYIAGNNIIPVILLALLFYGIYFNLSLWYKLTDKTWIGAIFGTIGAGLTVILNILLVPEIGVLGSAIALLVGYFVMMVVSWIIGHKHYPVPYQPRKYLIYFVLAAIVFFAAKEINIEEQFFSYLFKAVIFALFIGSFFVIKRYDKDKISQPE</sequence>
<keyword evidence="4 6" id="KW-1133">Transmembrane helix</keyword>
<dbReference type="OrthoDB" id="9814608at2"/>
<keyword evidence="3 6" id="KW-0812">Transmembrane</keyword>
<comment type="caution">
    <text evidence="7">The sequence shown here is derived from an EMBL/GenBank/DDBJ whole genome shotgun (WGS) entry which is preliminary data.</text>
</comment>
<keyword evidence="5 6" id="KW-0472">Membrane</keyword>
<evidence type="ECO:0000256" key="2">
    <source>
        <dbReference type="ARBA" id="ARBA00022475"/>
    </source>
</evidence>
<name>A0A2U2B9K6_9BACT</name>
<feature type="transmembrane region" description="Helical" evidence="6">
    <location>
        <begin position="399"/>
        <end position="422"/>
    </location>
</feature>
<evidence type="ECO:0000313" key="7">
    <source>
        <dbReference type="EMBL" id="PWD99737.1"/>
    </source>
</evidence>
<feature type="transmembrane region" description="Helical" evidence="6">
    <location>
        <begin position="457"/>
        <end position="477"/>
    </location>
</feature>
<evidence type="ECO:0000256" key="3">
    <source>
        <dbReference type="ARBA" id="ARBA00022692"/>
    </source>
</evidence>
<feature type="transmembrane region" description="Helical" evidence="6">
    <location>
        <begin position="149"/>
        <end position="174"/>
    </location>
</feature>
<evidence type="ECO:0000313" key="8">
    <source>
        <dbReference type="Proteomes" id="UP000244956"/>
    </source>
</evidence>
<dbReference type="GO" id="GO:0005886">
    <property type="term" value="C:plasma membrane"/>
    <property type="evidence" value="ECO:0007669"/>
    <property type="project" value="UniProtKB-SubCell"/>
</dbReference>